<gene>
    <name evidence="3" type="ORF">BpHYR1_021464</name>
</gene>
<evidence type="ECO:0000313" key="3">
    <source>
        <dbReference type="EMBL" id="RNA08773.1"/>
    </source>
</evidence>
<proteinExistence type="predicted"/>
<feature type="region of interest" description="Disordered" evidence="2">
    <location>
        <begin position="1"/>
        <end position="32"/>
    </location>
</feature>
<feature type="compositionally biased region" description="Polar residues" evidence="2">
    <location>
        <begin position="17"/>
        <end position="32"/>
    </location>
</feature>
<name>A0A3M7QBT4_BRAPC</name>
<organism evidence="3 4">
    <name type="scientific">Brachionus plicatilis</name>
    <name type="common">Marine rotifer</name>
    <name type="synonym">Brachionus muelleri</name>
    <dbReference type="NCBI Taxonomy" id="10195"/>
    <lineage>
        <taxon>Eukaryota</taxon>
        <taxon>Metazoa</taxon>
        <taxon>Spiralia</taxon>
        <taxon>Gnathifera</taxon>
        <taxon>Rotifera</taxon>
        <taxon>Eurotatoria</taxon>
        <taxon>Monogononta</taxon>
        <taxon>Pseudotrocha</taxon>
        <taxon>Ploima</taxon>
        <taxon>Brachionidae</taxon>
        <taxon>Brachionus</taxon>
    </lineage>
</organism>
<keyword evidence="4" id="KW-1185">Reference proteome</keyword>
<evidence type="ECO:0000256" key="1">
    <source>
        <dbReference type="SAM" id="Coils"/>
    </source>
</evidence>
<protein>
    <submittedName>
        <fullName evidence="3">Lamin-C</fullName>
    </submittedName>
</protein>
<comment type="caution">
    <text evidence="3">The sequence shown here is derived from an EMBL/GenBank/DDBJ whole genome shotgun (WGS) entry which is preliminary data.</text>
</comment>
<evidence type="ECO:0000256" key="2">
    <source>
        <dbReference type="SAM" id="MobiDB-lite"/>
    </source>
</evidence>
<accession>A0A3M7QBT4</accession>
<feature type="region of interest" description="Disordered" evidence="2">
    <location>
        <begin position="363"/>
        <end position="413"/>
    </location>
</feature>
<feature type="compositionally biased region" description="Low complexity" evidence="2">
    <location>
        <begin position="394"/>
        <end position="404"/>
    </location>
</feature>
<feature type="compositionally biased region" description="Polar residues" evidence="2">
    <location>
        <begin position="365"/>
        <end position="377"/>
    </location>
</feature>
<feature type="coiled-coil region" evidence="1">
    <location>
        <begin position="111"/>
        <end position="188"/>
    </location>
</feature>
<evidence type="ECO:0000313" key="4">
    <source>
        <dbReference type="Proteomes" id="UP000276133"/>
    </source>
</evidence>
<dbReference type="EMBL" id="REGN01006639">
    <property type="protein sequence ID" value="RNA08773.1"/>
    <property type="molecule type" value="Genomic_DNA"/>
</dbReference>
<dbReference type="STRING" id="10195.A0A3M7QBT4"/>
<keyword evidence="1" id="KW-0175">Coiled coil</keyword>
<dbReference type="Proteomes" id="UP000276133">
    <property type="component" value="Unassembled WGS sequence"/>
</dbReference>
<sequence length="457" mass="54055">MSSQLPKLRLNERQSLDENFNQPTRTRIRSNSLNPDFKSVRKMMLNNCIPEVHDLNNRLDQLVKKYRNCNTSYFADQTLDEIKSAYQSQFKIWNAKMEKIVEEKTRLDLINHSLSGKLIESEKKLLQLKQELESLVSSLKLQLRETNEKLESSRTDWQNAEAKHASKIEDLELKLVNEKKRSAAMENKISVLQHQLDFKESVFEREVAEYKRISELSHKTVENKIRNDFENHYEVFRNELLEKVAEEKEIISDNLKRYHNSKISQMEADIKRAERRKETAENELQDATRKIQALNQQNETMTADFIKKLQRLEQDRRSKDEALNSLNDENELLRKEFEQVKEETVCLHKEIRKYKKIIEEAERQMNITPNTTSSPKPYQSPELENHQQSDRGALSPIVSSSLIDSSDEENSRKRRRLHIEIEDDPQIIYRNGKFSIEYNYNSKLRRQNAVQSDQGQN</sequence>
<dbReference type="AlphaFoldDB" id="A0A3M7QBT4"/>
<reference evidence="3 4" key="1">
    <citation type="journal article" date="2018" name="Sci. Rep.">
        <title>Genomic signatures of local adaptation to the degree of environmental predictability in rotifers.</title>
        <authorList>
            <person name="Franch-Gras L."/>
            <person name="Hahn C."/>
            <person name="Garcia-Roger E.M."/>
            <person name="Carmona M.J."/>
            <person name="Serra M."/>
            <person name="Gomez A."/>
        </authorList>
    </citation>
    <scope>NUCLEOTIDE SEQUENCE [LARGE SCALE GENOMIC DNA]</scope>
    <source>
        <strain evidence="3">HYR1</strain>
    </source>
</reference>